<evidence type="ECO:0000313" key="4">
    <source>
        <dbReference type="Proteomes" id="UP000294844"/>
    </source>
</evidence>
<evidence type="ECO:0000256" key="1">
    <source>
        <dbReference type="SAM" id="MobiDB-lite"/>
    </source>
</evidence>
<feature type="compositionally biased region" description="Low complexity" evidence="1">
    <location>
        <begin position="157"/>
        <end position="169"/>
    </location>
</feature>
<dbReference type="Gene3D" id="1.10.357.10">
    <property type="entry name" value="Tetracycline Repressor, domain 2"/>
    <property type="match status" value="1"/>
</dbReference>
<dbReference type="EMBL" id="PECM01000009">
    <property type="protein sequence ID" value="TEA03085.1"/>
    <property type="molecule type" value="Genomic_DNA"/>
</dbReference>
<evidence type="ECO:0000313" key="3">
    <source>
        <dbReference type="EMBL" id="TEA03085.1"/>
    </source>
</evidence>
<feature type="region of interest" description="Disordered" evidence="1">
    <location>
        <begin position="136"/>
        <end position="175"/>
    </location>
</feature>
<evidence type="ECO:0000313" key="5">
    <source>
        <dbReference type="Proteomes" id="UP000295685"/>
    </source>
</evidence>
<accession>A0A4R8SLM2</accession>
<name>A0A4R8SLM2_9MYCO</name>
<dbReference type="EMBL" id="PECK01000001">
    <property type="protein sequence ID" value="TDZ98555.1"/>
    <property type="molecule type" value="Genomic_DNA"/>
</dbReference>
<protein>
    <recommendedName>
        <fullName evidence="6">Transposase</fullName>
    </recommendedName>
</protein>
<comment type="caution">
    <text evidence="2">The sequence shown here is derived from an EMBL/GenBank/DDBJ whole genome shotgun (WGS) entry which is preliminary data.</text>
</comment>
<proteinExistence type="predicted"/>
<keyword evidence="4" id="KW-1185">Reference proteome</keyword>
<evidence type="ECO:0000313" key="2">
    <source>
        <dbReference type="EMBL" id="TDZ98555.1"/>
    </source>
</evidence>
<dbReference type="Proteomes" id="UP000294844">
    <property type="component" value="Unassembled WGS sequence"/>
</dbReference>
<evidence type="ECO:0008006" key="6">
    <source>
        <dbReference type="Google" id="ProtNLM"/>
    </source>
</evidence>
<gene>
    <name evidence="3" type="ORF">CCUG60883_03709</name>
    <name evidence="2" type="ORF">CCUG60885_00425</name>
</gene>
<dbReference type="Proteomes" id="UP000295685">
    <property type="component" value="Unassembled WGS sequence"/>
</dbReference>
<feature type="region of interest" description="Disordered" evidence="1">
    <location>
        <begin position="1"/>
        <end position="20"/>
    </location>
</feature>
<reference evidence="4 5" key="1">
    <citation type="journal article" date="2019" name="Sci. Rep.">
        <title>Extended insight into the Mycobacterium chelonae-abscessus complex through whole genome sequencing of Mycobacterium salmoniphilum outbreak and Mycobacterium salmoniphilum-like strains.</title>
        <authorList>
            <person name="Behra P.R.K."/>
            <person name="Das S."/>
            <person name="Pettersson B.M.F."/>
            <person name="Shirreff L."/>
            <person name="DuCote T."/>
            <person name="Jacobsson K.G."/>
            <person name="Ennis D.G."/>
            <person name="Kirsebom L.A."/>
        </authorList>
    </citation>
    <scope>NUCLEOTIDE SEQUENCE [LARGE SCALE GENOMIC DNA]</scope>
    <source>
        <strain evidence="3 4">CCUG 60883</strain>
        <strain evidence="2 5">CCUG 60885</strain>
    </source>
</reference>
<dbReference type="AlphaFoldDB" id="A0A4R8SLM2"/>
<dbReference type="RefSeq" id="WP_234878965.1">
    <property type="nucleotide sequence ID" value="NZ_PECK01000001.1"/>
</dbReference>
<sequence length="175" mass="18899">MSTSGSQEGLARSAARRSADARRKILKALREMGKKGLDINVNAVSRYAGVARKTIYNHPDLLERVRSVTTTSALRPVPADPPDTATASGLIAALRNQVLTLKGELRTKVAELNALIKDRDTQLAAAHGEIHRLTEQLRHRRLPQQDPSDNPAPEPPEAATARLVAAPPAQTNPTD</sequence>
<organism evidence="2 5">
    <name type="scientific">Mycobacteroides salmoniphilum</name>
    <dbReference type="NCBI Taxonomy" id="404941"/>
    <lineage>
        <taxon>Bacteria</taxon>
        <taxon>Bacillati</taxon>
        <taxon>Actinomycetota</taxon>
        <taxon>Actinomycetes</taxon>
        <taxon>Mycobacteriales</taxon>
        <taxon>Mycobacteriaceae</taxon>
        <taxon>Mycobacteroides</taxon>
    </lineage>
</organism>